<evidence type="ECO:0000313" key="1">
    <source>
        <dbReference type="EMBL" id="GAH10178.1"/>
    </source>
</evidence>
<dbReference type="AlphaFoldDB" id="X1ENF4"/>
<proteinExistence type="predicted"/>
<feature type="non-terminal residue" evidence="1">
    <location>
        <position position="1"/>
    </location>
</feature>
<organism evidence="1">
    <name type="scientific">marine sediment metagenome</name>
    <dbReference type="NCBI Taxonomy" id="412755"/>
    <lineage>
        <taxon>unclassified sequences</taxon>
        <taxon>metagenomes</taxon>
        <taxon>ecological metagenomes</taxon>
    </lineage>
</organism>
<sequence length="109" mass="12591">IIEPAVRIPSVIRSKGGPRATVYRIPDADIDQINAASNLHRKLLSPKYRIAEELAQILLDDYITPRHVTEITYREILVFVKQKKVRERVDVAELVAQNLQHQKGIKVWR</sequence>
<protein>
    <submittedName>
        <fullName evidence="1">Uncharacterized protein</fullName>
    </submittedName>
</protein>
<gene>
    <name evidence="1" type="ORF">S01H4_57819</name>
</gene>
<comment type="caution">
    <text evidence="1">The sequence shown here is derived from an EMBL/GenBank/DDBJ whole genome shotgun (WGS) entry which is preliminary data.</text>
</comment>
<dbReference type="EMBL" id="BART01033701">
    <property type="protein sequence ID" value="GAH10178.1"/>
    <property type="molecule type" value="Genomic_DNA"/>
</dbReference>
<accession>X1ENF4</accession>
<reference evidence="1" key="1">
    <citation type="journal article" date="2014" name="Front. Microbiol.">
        <title>High frequency of phylogenetically diverse reductive dehalogenase-homologous genes in deep subseafloor sedimentary metagenomes.</title>
        <authorList>
            <person name="Kawai M."/>
            <person name="Futagami T."/>
            <person name="Toyoda A."/>
            <person name="Takaki Y."/>
            <person name="Nishi S."/>
            <person name="Hori S."/>
            <person name="Arai W."/>
            <person name="Tsubouchi T."/>
            <person name="Morono Y."/>
            <person name="Uchiyama I."/>
            <person name="Ito T."/>
            <person name="Fujiyama A."/>
            <person name="Inagaki F."/>
            <person name="Takami H."/>
        </authorList>
    </citation>
    <scope>NUCLEOTIDE SEQUENCE</scope>
    <source>
        <strain evidence="1">Expedition CK06-06</strain>
    </source>
</reference>
<name>X1ENF4_9ZZZZ</name>